<evidence type="ECO:0000313" key="2">
    <source>
        <dbReference type="Proteomes" id="UP001201980"/>
    </source>
</evidence>
<dbReference type="EMBL" id="JAKWBI020000094">
    <property type="protein sequence ID" value="KAJ2902984.1"/>
    <property type="molecule type" value="Genomic_DNA"/>
</dbReference>
<keyword evidence="2" id="KW-1185">Reference proteome</keyword>
<proteinExistence type="predicted"/>
<comment type="caution">
    <text evidence="1">The sequence shown here is derived from an EMBL/GenBank/DDBJ whole genome shotgun (WGS) entry which is preliminary data.</text>
</comment>
<dbReference type="AlphaFoldDB" id="A0AAD5RS49"/>
<accession>A0AAD5RS49</accession>
<protein>
    <submittedName>
        <fullName evidence="1">Uncharacterized protein</fullName>
    </submittedName>
</protein>
<dbReference type="Proteomes" id="UP001201980">
    <property type="component" value="Unassembled WGS sequence"/>
</dbReference>
<sequence length="184" mass="21245">MRSALQNTVVEYPVSFPSIISYPITQFPGVSIEEPVPVFHVNTAALGDVDDFVDLWFKSLDSKYYTHFLPKNTEGTRWVRQSFEQWFSMPKPPGRPSHCIMRCIKSTGLQAHEAKDGTIDYDEPPVVGFVVAWNVYPRDEIDLNSHQKRWSDCRKMTEMTEESLEGFFNPMAAIHEDLMKDNEH</sequence>
<organism evidence="1 2">
    <name type="scientific">Zalerion maritima</name>
    <dbReference type="NCBI Taxonomy" id="339359"/>
    <lineage>
        <taxon>Eukaryota</taxon>
        <taxon>Fungi</taxon>
        <taxon>Dikarya</taxon>
        <taxon>Ascomycota</taxon>
        <taxon>Pezizomycotina</taxon>
        <taxon>Sordariomycetes</taxon>
        <taxon>Lulworthiomycetidae</taxon>
        <taxon>Lulworthiales</taxon>
        <taxon>Lulworthiaceae</taxon>
        <taxon>Zalerion</taxon>
    </lineage>
</organism>
<reference evidence="1" key="1">
    <citation type="submission" date="2022-07" db="EMBL/GenBank/DDBJ databases">
        <title>Draft genome sequence of Zalerion maritima ATCC 34329, a (micro)plastics degrading marine fungus.</title>
        <authorList>
            <person name="Paco A."/>
            <person name="Goncalves M.F.M."/>
            <person name="Rocha-Santos T.A.P."/>
            <person name="Alves A."/>
        </authorList>
    </citation>
    <scope>NUCLEOTIDE SEQUENCE</scope>
    <source>
        <strain evidence="1">ATCC 34329</strain>
    </source>
</reference>
<gene>
    <name evidence="1" type="ORF">MKZ38_010568</name>
</gene>
<evidence type="ECO:0000313" key="1">
    <source>
        <dbReference type="EMBL" id="KAJ2902984.1"/>
    </source>
</evidence>
<name>A0AAD5RS49_9PEZI</name>